<gene>
    <name evidence="2" type="ORF">HLV39_12370</name>
</gene>
<accession>A0A851HXA9</accession>
<protein>
    <submittedName>
        <fullName evidence="2">Phage terminase small subunit P27 family</fullName>
    </submittedName>
</protein>
<dbReference type="InterPro" id="IPR006448">
    <property type="entry name" value="Phage_term_ssu_P27"/>
</dbReference>
<evidence type="ECO:0000313" key="3">
    <source>
        <dbReference type="Proteomes" id="UP000536442"/>
    </source>
</evidence>
<name>A0A851HXA9_9GAMM</name>
<organism evidence="2 3">
    <name type="scientific">Marinobacter adhaerens</name>
    <dbReference type="NCBI Taxonomy" id="1033846"/>
    <lineage>
        <taxon>Bacteria</taxon>
        <taxon>Pseudomonadati</taxon>
        <taxon>Pseudomonadota</taxon>
        <taxon>Gammaproteobacteria</taxon>
        <taxon>Pseudomonadales</taxon>
        <taxon>Marinobacteraceae</taxon>
        <taxon>Marinobacter</taxon>
    </lineage>
</organism>
<evidence type="ECO:0000313" key="2">
    <source>
        <dbReference type="EMBL" id="NWN92286.1"/>
    </source>
</evidence>
<keyword evidence="3" id="KW-1185">Reference proteome</keyword>
<reference evidence="2 3" key="1">
    <citation type="submission" date="2020-03" db="EMBL/GenBank/DDBJ databases">
        <title>Metagenomic, metatranscriptomic, and metabolomic analyses revealed the key microbes and metabolic features during the fermentation of ganjang, Korean traditional soy sauce.</title>
        <authorList>
            <person name="Chun B.H."/>
            <person name="Jeon C.O."/>
        </authorList>
    </citation>
    <scope>NUCLEOTIDE SEQUENCE [LARGE SCALE GENOMIC DNA]</scope>
    <source>
        <strain evidence="2 3">KG14</strain>
    </source>
</reference>
<comment type="caution">
    <text evidence="2">The sequence shown here is derived from an EMBL/GenBank/DDBJ whole genome shotgun (WGS) entry which is preliminary data.</text>
</comment>
<feature type="region of interest" description="Disordered" evidence="1">
    <location>
        <begin position="1"/>
        <end position="29"/>
    </location>
</feature>
<dbReference type="AlphaFoldDB" id="A0A851HXA9"/>
<dbReference type="Pfam" id="PF05119">
    <property type="entry name" value="Terminase_4"/>
    <property type="match status" value="1"/>
</dbReference>
<dbReference type="EMBL" id="JABEVQ010000006">
    <property type="protein sequence ID" value="NWN92286.1"/>
    <property type="molecule type" value="Genomic_DNA"/>
</dbReference>
<sequence>MNNNAAVRASGGGRKRKTSDKHKSSLTRINPPDELIDQVAVRVWKTQSKVLIERGTFEIEDAPLLVAYCNSFALMLQAEAMITDKEAEHGGLAVPTSDGSIKKSPYVNVRADAISHLTRTGSLLGLDPLTRIRMMGAGSGGDEPGEGNEFDRF</sequence>
<proteinExistence type="predicted"/>
<evidence type="ECO:0000256" key="1">
    <source>
        <dbReference type="SAM" id="MobiDB-lite"/>
    </source>
</evidence>
<dbReference type="Proteomes" id="UP000536442">
    <property type="component" value="Unassembled WGS sequence"/>
</dbReference>